<dbReference type="InterPro" id="IPR025124">
    <property type="entry name" value="Gag1-like_clamp"/>
</dbReference>
<dbReference type="EMBL" id="MCFJ01000007">
    <property type="protein sequence ID" value="ORY64231.1"/>
    <property type="molecule type" value="Genomic_DNA"/>
</dbReference>
<dbReference type="Pfam" id="PF13259">
    <property type="entry name" value="clamp_Gag1-like"/>
    <property type="match status" value="1"/>
</dbReference>
<reference evidence="3 4" key="1">
    <citation type="submission" date="2016-07" db="EMBL/GenBank/DDBJ databases">
        <title>Pervasive Adenine N6-methylation of Active Genes in Fungi.</title>
        <authorList>
            <consortium name="DOE Joint Genome Institute"/>
            <person name="Mondo S.J."/>
            <person name="Dannebaum R.O."/>
            <person name="Kuo R.C."/>
            <person name="Labutti K."/>
            <person name="Haridas S."/>
            <person name="Kuo A."/>
            <person name="Salamov A."/>
            <person name="Ahrendt S.R."/>
            <person name="Lipzen A."/>
            <person name="Sullivan W."/>
            <person name="Andreopoulos W.B."/>
            <person name="Clum A."/>
            <person name="Lindquist E."/>
            <person name="Daum C."/>
            <person name="Ramamoorthy G.K."/>
            <person name="Gryganskyi A."/>
            <person name="Culley D."/>
            <person name="Magnuson J.K."/>
            <person name="James T.Y."/>
            <person name="O'Malley M.A."/>
            <person name="Stajich J.E."/>
            <person name="Spatafora J.W."/>
            <person name="Visel A."/>
            <person name="Grigoriev I.V."/>
        </authorList>
    </citation>
    <scope>NUCLEOTIDE SEQUENCE [LARGE SCALE GENOMIC DNA]</scope>
    <source>
        <strain evidence="3 4">CBS 129021</strain>
    </source>
</reference>
<evidence type="ECO:0000313" key="4">
    <source>
        <dbReference type="Proteomes" id="UP000193689"/>
    </source>
</evidence>
<dbReference type="PANTHER" id="PTHR28065">
    <property type="entry name" value="FREQUENIN"/>
    <property type="match status" value="1"/>
</dbReference>
<feature type="domain" description="Gag1-like clamp" evidence="2">
    <location>
        <begin position="147"/>
        <end position="346"/>
    </location>
</feature>
<keyword evidence="4" id="KW-1185">Reference proteome</keyword>
<organism evidence="3 4">
    <name type="scientific">Pseudomassariella vexata</name>
    <dbReference type="NCBI Taxonomy" id="1141098"/>
    <lineage>
        <taxon>Eukaryota</taxon>
        <taxon>Fungi</taxon>
        <taxon>Dikarya</taxon>
        <taxon>Ascomycota</taxon>
        <taxon>Pezizomycotina</taxon>
        <taxon>Sordariomycetes</taxon>
        <taxon>Xylariomycetidae</taxon>
        <taxon>Amphisphaeriales</taxon>
        <taxon>Pseudomassariaceae</taxon>
        <taxon>Pseudomassariella</taxon>
    </lineage>
</organism>
<accession>A0A1Y2DY87</accession>
<gene>
    <name evidence="3" type="ORF">BCR38DRAFT_343945</name>
</gene>
<evidence type="ECO:0000313" key="3">
    <source>
        <dbReference type="EMBL" id="ORY64231.1"/>
    </source>
</evidence>
<feature type="region of interest" description="Disordered" evidence="1">
    <location>
        <begin position="59"/>
        <end position="156"/>
    </location>
</feature>
<feature type="compositionally biased region" description="Polar residues" evidence="1">
    <location>
        <begin position="240"/>
        <end position="262"/>
    </location>
</feature>
<dbReference type="PANTHER" id="PTHR28065:SF1">
    <property type="entry name" value="DUF4050 DOMAIN-CONTAINING PROTEIN"/>
    <property type="match status" value="1"/>
</dbReference>
<feature type="region of interest" description="Disordered" evidence="1">
    <location>
        <begin position="229"/>
        <end position="278"/>
    </location>
</feature>
<dbReference type="RefSeq" id="XP_040715645.1">
    <property type="nucleotide sequence ID" value="XM_040856072.1"/>
</dbReference>
<feature type="compositionally biased region" description="Low complexity" evidence="1">
    <location>
        <begin position="433"/>
        <end position="443"/>
    </location>
</feature>
<proteinExistence type="predicted"/>
<dbReference type="OrthoDB" id="5422958at2759"/>
<name>A0A1Y2DY87_9PEZI</name>
<sequence>MLFSDLYKSPKSPLSRLRREPQPIPPPSPDYEVDLISKDKVKQKEAVKKHLAARIRSDWEFKWPRPTEGSPPTFSPHGLATPPEDKSGPHQQPPNLNGASRLDVDDVDSDDETASTYSTVSDDPVHFQPRAEWSSDISDDDMPASPSAYRFDTPEAVGSTVNTSALVKRAKRRRAMRAEEAWNPGLACFNARRNAWTGAKTVRIKSKSSSNPTCPSHSSRRLSFWRITIPTSPTTPSGHAASTTSPLSPSVTRTSGETTAVASSDAESKEAAPKQDSANLPVETLLPIPPPLLPPANPMRASITPATYSSIYDKIVVQSMTPACPVNLGDMLRACVVGWKRDGEWPPRQSVMANAVVAVRKKKRESNASANSRPSTGRRMSFGFLGRRESSAGDPKAGPSDNHEHHGDDGSGTGKGIRRSLQRVLGLGHERSASNASNNGGAA</sequence>
<dbReference type="STRING" id="1141098.A0A1Y2DY87"/>
<evidence type="ECO:0000259" key="2">
    <source>
        <dbReference type="Pfam" id="PF13259"/>
    </source>
</evidence>
<comment type="caution">
    <text evidence="3">The sequence shown here is derived from an EMBL/GenBank/DDBJ whole genome shotgun (WGS) entry which is preliminary data.</text>
</comment>
<dbReference type="Proteomes" id="UP000193689">
    <property type="component" value="Unassembled WGS sequence"/>
</dbReference>
<dbReference type="GeneID" id="63772284"/>
<feature type="region of interest" description="Disordered" evidence="1">
    <location>
        <begin position="1"/>
        <end position="37"/>
    </location>
</feature>
<feature type="region of interest" description="Disordered" evidence="1">
    <location>
        <begin position="360"/>
        <end position="443"/>
    </location>
</feature>
<evidence type="ECO:0000256" key="1">
    <source>
        <dbReference type="SAM" id="MobiDB-lite"/>
    </source>
</evidence>
<protein>
    <recommendedName>
        <fullName evidence="2">Gag1-like clamp domain-containing protein</fullName>
    </recommendedName>
</protein>
<dbReference type="InParanoid" id="A0A1Y2DY87"/>
<dbReference type="InterPro" id="IPR053274">
    <property type="entry name" value="Fluconazole_resistance"/>
</dbReference>
<dbReference type="AlphaFoldDB" id="A0A1Y2DY87"/>
<feature type="compositionally biased region" description="Polar residues" evidence="1">
    <location>
        <begin position="89"/>
        <end position="98"/>
    </location>
</feature>